<feature type="domain" description="THIF-type NAD/FAD binding fold" evidence="13">
    <location>
        <begin position="10"/>
        <end position="234"/>
    </location>
</feature>
<evidence type="ECO:0000256" key="8">
    <source>
        <dbReference type="ARBA" id="ARBA00066884"/>
    </source>
</evidence>
<dbReference type="GO" id="GO:0005524">
    <property type="term" value="F:ATP binding"/>
    <property type="evidence" value="ECO:0007669"/>
    <property type="project" value="UniProtKB-KW"/>
</dbReference>
<dbReference type="FunFam" id="3.40.50.720:FF:000033">
    <property type="entry name" value="Adenylyltransferase and sulfurtransferase MOCS3"/>
    <property type="match status" value="1"/>
</dbReference>
<evidence type="ECO:0000256" key="11">
    <source>
        <dbReference type="ARBA" id="ARBA00075328"/>
    </source>
</evidence>
<evidence type="ECO:0000256" key="2">
    <source>
        <dbReference type="ARBA" id="ARBA00022679"/>
    </source>
</evidence>
<evidence type="ECO:0000256" key="9">
    <source>
        <dbReference type="ARBA" id="ARBA00073635"/>
    </source>
</evidence>
<dbReference type="OrthoDB" id="9804286at2"/>
<dbReference type="STRING" id="249352.SAMN05444395_11225"/>
<keyword evidence="15" id="KW-1185">Reference proteome</keyword>
<dbReference type="GO" id="GO:0005737">
    <property type="term" value="C:cytoplasm"/>
    <property type="evidence" value="ECO:0007669"/>
    <property type="project" value="TreeGrafter"/>
</dbReference>
<dbReference type="InterPro" id="IPR045886">
    <property type="entry name" value="ThiF/MoeB/HesA"/>
</dbReference>
<evidence type="ECO:0000256" key="4">
    <source>
        <dbReference type="ARBA" id="ARBA00022840"/>
    </source>
</evidence>
<evidence type="ECO:0000256" key="10">
    <source>
        <dbReference type="ARBA" id="ARBA00075110"/>
    </source>
</evidence>
<comment type="subunit">
    <text evidence="7">Homodimer. Forms a stable heterotetrameric complex of 2 MoeB and 2 MoaD during adenylation of MoaD.</text>
</comment>
<evidence type="ECO:0000256" key="7">
    <source>
        <dbReference type="ARBA" id="ARBA00063809"/>
    </source>
</evidence>
<gene>
    <name evidence="14" type="ORF">FBFR_10060</name>
</gene>
<dbReference type="Proteomes" id="UP000077164">
    <property type="component" value="Unassembled WGS sequence"/>
</dbReference>
<dbReference type="InterPro" id="IPR035985">
    <property type="entry name" value="Ubiquitin-activating_enz"/>
</dbReference>
<keyword evidence="2" id="KW-0808">Transferase</keyword>
<protein>
    <recommendedName>
        <fullName evidence="9">Molybdopterin-synthase adenylyltransferase</fullName>
        <ecNumber evidence="8">2.7.7.80</ecNumber>
    </recommendedName>
    <alternativeName>
        <fullName evidence="12">MoaD protein adenylase</fullName>
    </alternativeName>
    <alternativeName>
        <fullName evidence="10">Molybdopterin-converting factor subunit 1 adenylase</fullName>
    </alternativeName>
    <alternativeName>
        <fullName evidence="11">Sulfur carrier protein MoaD adenylyltransferase</fullName>
    </alternativeName>
</protein>
<keyword evidence="4" id="KW-0067">ATP-binding</keyword>
<dbReference type="PANTHER" id="PTHR10953:SF102">
    <property type="entry name" value="ADENYLYLTRANSFERASE AND SULFURTRANSFERASE MOCS3"/>
    <property type="match status" value="1"/>
</dbReference>
<dbReference type="Gene3D" id="3.40.50.720">
    <property type="entry name" value="NAD(P)-binding Rossmann-like Domain"/>
    <property type="match status" value="1"/>
</dbReference>
<evidence type="ECO:0000256" key="12">
    <source>
        <dbReference type="ARBA" id="ARBA00078531"/>
    </source>
</evidence>
<evidence type="ECO:0000256" key="1">
    <source>
        <dbReference type="ARBA" id="ARBA00009919"/>
    </source>
</evidence>
<keyword evidence="3" id="KW-0547">Nucleotide-binding</keyword>
<dbReference type="CDD" id="cd00757">
    <property type="entry name" value="ThiF_MoeB_HesA_family"/>
    <property type="match status" value="1"/>
</dbReference>
<dbReference type="GO" id="GO:0061605">
    <property type="term" value="F:molybdopterin-synthase adenylyltransferase activity"/>
    <property type="evidence" value="ECO:0007669"/>
    <property type="project" value="UniProtKB-EC"/>
</dbReference>
<dbReference type="GO" id="GO:0004792">
    <property type="term" value="F:thiosulfate-cyanide sulfurtransferase activity"/>
    <property type="evidence" value="ECO:0007669"/>
    <property type="project" value="TreeGrafter"/>
</dbReference>
<comment type="caution">
    <text evidence="14">The sequence shown here is derived from an EMBL/GenBank/DDBJ whole genome shotgun (WGS) entry which is preliminary data.</text>
</comment>
<sequence length="236" mass="26412">MSVIQDFLRYNRQMMLPEIGDLGQEKLKKSSVLVIGAGGLGCPILQYIATAGVGIIGIVDFDKIELHNLHRQILYTEQHVGQSKALRAKSVLETLNPLIEIIAFEEKLTIENASRIIKDFDVIVDGCDNFETRYLVNDTCVALGKSLIYGSILKFEGQMAVFNHNGNKNLRDLFPEPPNPKDVPNCNFNGVMGTLPGIIGTMMAHETLKLIMDLTTLKNELILFNTLDWSFKKLKF</sequence>
<dbReference type="InterPro" id="IPR000594">
    <property type="entry name" value="ThiF_NAD_FAD-bd"/>
</dbReference>
<comment type="catalytic activity">
    <reaction evidence="5">
        <text>[molybdopterin-synthase sulfur-carrier protein]-C-terminal Gly-Gly + ATP + H(+) = [molybdopterin-synthase sulfur-carrier protein]-C-terminal Gly-Gly-AMP + diphosphate</text>
        <dbReference type="Rhea" id="RHEA:43616"/>
        <dbReference type="Rhea" id="RHEA-COMP:12159"/>
        <dbReference type="Rhea" id="RHEA-COMP:12202"/>
        <dbReference type="ChEBI" id="CHEBI:15378"/>
        <dbReference type="ChEBI" id="CHEBI:30616"/>
        <dbReference type="ChEBI" id="CHEBI:33019"/>
        <dbReference type="ChEBI" id="CHEBI:90618"/>
        <dbReference type="ChEBI" id="CHEBI:90778"/>
        <dbReference type="EC" id="2.7.7.80"/>
    </reaction>
</comment>
<evidence type="ECO:0000259" key="13">
    <source>
        <dbReference type="Pfam" id="PF00899"/>
    </source>
</evidence>
<accession>A0A167XAW8</accession>
<evidence type="ECO:0000256" key="3">
    <source>
        <dbReference type="ARBA" id="ARBA00022741"/>
    </source>
</evidence>
<evidence type="ECO:0000313" key="15">
    <source>
        <dbReference type="Proteomes" id="UP000077164"/>
    </source>
</evidence>
<dbReference type="EMBL" id="LVJE01000013">
    <property type="protein sequence ID" value="OAB28175.1"/>
    <property type="molecule type" value="Genomic_DNA"/>
</dbReference>
<dbReference type="Pfam" id="PF00899">
    <property type="entry name" value="ThiF"/>
    <property type="match status" value="1"/>
</dbReference>
<dbReference type="GO" id="GO:0008641">
    <property type="term" value="F:ubiquitin-like modifier activating enzyme activity"/>
    <property type="evidence" value="ECO:0007669"/>
    <property type="project" value="InterPro"/>
</dbReference>
<reference evidence="14 15" key="1">
    <citation type="submission" date="2016-03" db="EMBL/GenBank/DDBJ databases">
        <title>Draft genome sequence of Flavobacterium fryxellicola DSM 16209.</title>
        <authorList>
            <person name="Shin S.-K."/>
            <person name="Yi H."/>
        </authorList>
    </citation>
    <scope>NUCLEOTIDE SEQUENCE [LARGE SCALE GENOMIC DNA]</scope>
    <source>
        <strain evidence="14 15">DSM 16209</strain>
    </source>
</reference>
<dbReference type="SUPFAM" id="SSF69572">
    <property type="entry name" value="Activating enzymes of the ubiquitin-like proteins"/>
    <property type="match status" value="1"/>
</dbReference>
<name>A0A167XAW8_9FLAO</name>
<proteinExistence type="inferred from homology"/>
<dbReference type="EC" id="2.7.7.80" evidence="8"/>
<comment type="similarity">
    <text evidence="1">Belongs to the HesA/MoeB/ThiF family.</text>
</comment>
<dbReference type="RefSeq" id="WP_066080565.1">
    <property type="nucleotide sequence ID" value="NZ_FRDK01000012.1"/>
</dbReference>
<evidence type="ECO:0000256" key="6">
    <source>
        <dbReference type="ARBA" id="ARBA00055169"/>
    </source>
</evidence>
<dbReference type="PANTHER" id="PTHR10953">
    <property type="entry name" value="UBIQUITIN-ACTIVATING ENZYME E1"/>
    <property type="match status" value="1"/>
</dbReference>
<evidence type="ECO:0000313" key="14">
    <source>
        <dbReference type="EMBL" id="OAB28175.1"/>
    </source>
</evidence>
<dbReference type="AlphaFoldDB" id="A0A167XAW8"/>
<comment type="function">
    <text evidence="6">Catalyzes the adenylation by ATP of the carboxyl group of the C-terminal glycine of sulfur carrier protein MoaD.</text>
</comment>
<organism evidence="14 15">
    <name type="scientific">Flavobacterium fryxellicola</name>
    <dbReference type="NCBI Taxonomy" id="249352"/>
    <lineage>
        <taxon>Bacteria</taxon>
        <taxon>Pseudomonadati</taxon>
        <taxon>Bacteroidota</taxon>
        <taxon>Flavobacteriia</taxon>
        <taxon>Flavobacteriales</taxon>
        <taxon>Flavobacteriaceae</taxon>
        <taxon>Flavobacterium</taxon>
    </lineage>
</organism>
<evidence type="ECO:0000256" key="5">
    <source>
        <dbReference type="ARBA" id="ARBA00052218"/>
    </source>
</evidence>